<keyword evidence="1" id="KW-0238">DNA-binding</keyword>
<evidence type="ECO:0000313" key="1">
    <source>
        <dbReference type="EMBL" id="TFH55752.1"/>
    </source>
</evidence>
<evidence type="ECO:0000313" key="2">
    <source>
        <dbReference type="Proteomes" id="UP000297638"/>
    </source>
</evidence>
<proteinExistence type="predicted"/>
<dbReference type="EMBL" id="SPDS01000001">
    <property type="protein sequence ID" value="TFH55752.1"/>
    <property type="molecule type" value="Genomic_DNA"/>
</dbReference>
<dbReference type="GO" id="GO:0003677">
    <property type="term" value="F:DNA binding"/>
    <property type="evidence" value="ECO:0007669"/>
    <property type="project" value="UniProtKB-KW"/>
</dbReference>
<comment type="caution">
    <text evidence="1">The sequence shown here is derived from an EMBL/GenBank/DDBJ whole genome shotgun (WGS) entry which is preliminary data.</text>
</comment>
<sequence>MIPVTLMPQMPNSVDKKVRESADALAIALRANFDGDALVEAVRELSSRTDIVQLPADAQEVWEAGLRGQQLDPAQASARNVVARAQFLDSTLSARDTAELLGLDQSTVRHYSSSGALHSFVHKGRLRFPRWQFAGSEVLPGLSEVLPDLPEGIHPQMVEGFFASENADLVVGTRRCTPAQWLAEGRDPLPVARQIASIGMII</sequence>
<reference evidence="1 2" key="1">
    <citation type="submission" date="2019-03" db="EMBL/GenBank/DDBJ databases">
        <title>Glutamicibacter sp. LJH19 genome.</title>
        <authorList>
            <person name="Sinai Borker S."/>
            <person name="Kumar R."/>
        </authorList>
    </citation>
    <scope>NUCLEOTIDE SEQUENCE [LARGE SCALE GENOMIC DNA]</scope>
    <source>
        <strain evidence="1 2">LJH19</strain>
    </source>
</reference>
<accession>A0A4Y8TVK0</accession>
<protein>
    <submittedName>
        <fullName evidence="1">DNA-binding protein</fullName>
    </submittedName>
</protein>
<gene>
    <name evidence="1" type="ORF">EXY26_01300</name>
</gene>
<dbReference type="AlphaFoldDB" id="A0A4Y8TVK0"/>
<name>A0A4Y8TVK0_9MICC</name>
<dbReference type="RefSeq" id="WP_134779058.1">
    <property type="nucleotide sequence ID" value="NZ_SPDS01000001.1"/>
</dbReference>
<organism evidence="1 2">
    <name type="scientific">Glutamicibacter arilaitensis</name>
    <dbReference type="NCBI Taxonomy" id="256701"/>
    <lineage>
        <taxon>Bacteria</taxon>
        <taxon>Bacillati</taxon>
        <taxon>Actinomycetota</taxon>
        <taxon>Actinomycetes</taxon>
        <taxon>Micrococcales</taxon>
        <taxon>Micrococcaceae</taxon>
        <taxon>Glutamicibacter</taxon>
    </lineage>
</organism>
<dbReference type="Proteomes" id="UP000297638">
    <property type="component" value="Unassembled WGS sequence"/>
</dbReference>